<evidence type="ECO:0000256" key="13">
    <source>
        <dbReference type="RuleBase" id="RU361222"/>
    </source>
</evidence>
<feature type="transmembrane region" description="Helical" evidence="13">
    <location>
        <begin position="592"/>
        <end position="614"/>
    </location>
</feature>
<feature type="transmembrane region" description="Helical" evidence="13">
    <location>
        <begin position="626"/>
        <end position="646"/>
    </location>
</feature>
<evidence type="ECO:0000313" key="16">
    <source>
        <dbReference type="Proteomes" id="UP000472277"/>
    </source>
</evidence>
<dbReference type="Ensembl" id="ENSSTUT00000022451.1">
    <property type="protein sequence ID" value="ENSSTUP00000021358.1"/>
    <property type="gene ID" value="ENSSTUG00000009424.1"/>
</dbReference>
<dbReference type="GO" id="GO:0022602">
    <property type="term" value="P:ovulation cycle process"/>
    <property type="evidence" value="ECO:0007669"/>
    <property type="project" value="TreeGrafter"/>
</dbReference>
<evidence type="ECO:0000256" key="9">
    <source>
        <dbReference type="ARBA" id="ARBA00023136"/>
    </source>
</evidence>
<dbReference type="PROSITE" id="PS50262">
    <property type="entry name" value="G_PROTEIN_RECEP_F1_2"/>
    <property type="match status" value="1"/>
</dbReference>
<keyword evidence="7 13" id="KW-1133">Transmembrane helix</keyword>
<sequence length="718" mass="80071">MMSISLLFLFYPSVLLFFGFGCRYASSFVCPGICRCSSNTIRCNNITEKSVPMSERGPRLVLKHLTMSTIASHTFDGLRRVQHICVLYVTSYTFLFRSFIKNTRSLVHIARRTFNNLPKLRYLSISNTGITVFPDMTSIHSLEPWNQNFVLDICDNLYLLSIPVNAFVGMTTEYTAMNLFNNGIREIQDYAFNGTKINKLVLKNNRNLRVIHRGAFKGAVGPRILDVSSTAIETLPSHGLNSVVELVARTAYGLKRLPPFRGLGNLQKAHLTYNSHCCALLTWETHRWDSPINAAQHNGSRPTYCDDSQSEKFPAGMVDSSDTSLLVEIHGTNKDVEDESYGGVDFQYPELGLYCQTRPTLQCTPEADAFNPCEDIAGFSFLRVAIWFINILAIIGNLTVLLIFFTSRCKLTVPRFLMCHLAFADFCIGVYLLMIAAVDLHTRGHYSEHAIDWQTGAGCSAAGFLSVFGGELSVYTLSTITLERWHTITHALQLEKRLGLAQAAGIMAGGWLICLGMAMLPLVGISSYSRVSMCLPMDVKTPLAQAFILLLLFFNVGAFLVVCVCYVLIYLAVRNPQFPSRSADAKIAKRMAVLIFTDLLCMAPISFFAISAAFKFPLITVTNSKILLVLFFPINSCANPFLYAIFTKAFRKDVYLLLSNMGCCENKANMYRMKAYCSENLVKSSSGNKGTLICTTQRMDPLPLQSQKLKDDGDLETI</sequence>
<dbReference type="InterPro" id="IPR032675">
    <property type="entry name" value="LRR_dom_sf"/>
</dbReference>
<keyword evidence="8 13" id="KW-0297">G-protein coupled receptor</keyword>
<dbReference type="PRINTS" id="PR00237">
    <property type="entry name" value="GPCRRHODOPSN"/>
</dbReference>
<dbReference type="AlphaFoldDB" id="A0A673XIZ9"/>
<dbReference type="PRINTS" id="PR01145">
    <property type="entry name" value="TSHRECEPTOR"/>
</dbReference>
<keyword evidence="4" id="KW-0433">Leucine-rich repeat</keyword>
<dbReference type="SUPFAM" id="SSF52058">
    <property type="entry name" value="L domain-like"/>
    <property type="match status" value="1"/>
</dbReference>
<dbReference type="GO" id="GO:0004964">
    <property type="term" value="F:luteinizing hormone receptor activity"/>
    <property type="evidence" value="ECO:0007669"/>
    <property type="project" value="TreeGrafter"/>
</dbReference>
<dbReference type="GO" id="GO:0004996">
    <property type="term" value="F:thyroid-stimulating hormone receptor activity"/>
    <property type="evidence" value="ECO:0007669"/>
    <property type="project" value="InterPro"/>
</dbReference>
<dbReference type="Gene3D" id="3.80.10.10">
    <property type="entry name" value="Ribonuclease Inhibitor"/>
    <property type="match status" value="1"/>
</dbReference>
<dbReference type="SUPFAM" id="SSF81321">
    <property type="entry name" value="Family A G protein-coupled receptor-like"/>
    <property type="match status" value="1"/>
</dbReference>
<dbReference type="CDD" id="cd15136">
    <property type="entry name" value="7tmA_Glyco_hormone_R"/>
    <property type="match status" value="1"/>
</dbReference>
<comment type="similarity">
    <text evidence="13">Belongs to the G-protein coupled receptor 1 family. FSH/LSH/TSH subfamily.</text>
</comment>
<dbReference type="GO" id="GO:0001541">
    <property type="term" value="P:ovarian follicle development"/>
    <property type="evidence" value="ECO:0007669"/>
    <property type="project" value="TreeGrafter"/>
</dbReference>
<dbReference type="GO" id="GO:0009755">
    <property type="term" value="P:hormone-mediated signaling pathway"/>
    <property type="evidence" value="ECO:0007669"/>
    <property type="project" value="TreeGrafter"/>
</dbReference>
<dbReference type="GO" id="GO:0007200">
    <property type="term" value="P:phospholipase C-activating G protein-coupled receptor signaling pathway"/>
    <property type="evidence" value="ECO:0007669"/>
    <property type="project" value="TreeGrafter"/>
</dbReference>
<organism evidence="15 16">
    <name type="scientific">Salmo trutta</name>
    <name type="common">Brown trout</name>
    <dbReference type="NCBI Taxonomy" id="8032"/>
    <lineage>
        <taxon>Eukaryota</taxon>
        <taxon>Metazoa</taxon>
        <taxon>Chordata</taxon>
        <taxon>Craniata</taxon>
        <taxon>Vertebrata</taxon>
        <taxon>Euteleostomi</taxon>
        <taxon>Actinopterygii</taxon>
        <taxon>Neopterygii</taxon>
        <taxon>Teleostei</taxon>
        <taxon>Protacanthopterygii</taxon>
        <taxon>Salmoniformes</taxon>
        <taxon>Salmonidae</taxon>
        <taxon>Salmoninae</taxon>
        <taxon>Salmo</taxon>
    </lineage>
</organism>
<evidence type="ECO:0000256" key="8">
    <source>
        <dbReference type="ARBA" id="ARBA00023040"/>
    </source>
</evidence>
<dbReference type="PRINTS" id="PR00373">
    <property type="entry name" value="GLYCHORMONER"/>
</dbReference>
<gene>
    <name evidence="15" type="primary">lhcgr</name>
    <name evidence="13" type="synonym">TSHR</name>
</gene>
<keyword evidence="6" id="KW-0677">Repeat</keyword>
<accession>A0A673XIZ9</accession>
<dbReference type="GO" id="GO:0007189">
    <property type="term" value="P:adenylate cyclase-activating G protein-coupled receptor signaling pathway"/>
    <property type="evidence" value="ECO:0007669"/>
    <property type="project" value="TreeGrafter"/>
</dbReference>
<dbReference type="GO" id="GO:0008584">
    <property type="term" value="P:male gonad development"/>
    <property type="evidence" value="ECO:0007669"/>
    <property type="project" value="TreeGrafter"/>
</dbReference>
<keyword evidence="5 13" id="KW-0812">Transmembrane</keyword>
<dbReference type="FunFam" id="1.20.1070.10:FF:000019">
    <property type="entry name" value="Lutropin-choriogonadotropic hormone receptor"/>
    <property type="match status" value="1"/>
</dbReference>
<dbReference type="Gene3D" id="1.20.1070.10">
    <property type="entry name" value="Rhodopsin 7-helix transmembrane proteins"/>
    <property type="match status" value="1"/>
</dbReference>
<evidence type="ECO:0000256" key="4">
    <source>
        <dbReference type="ARBA" id="ARBA00022614"/>
    </source>
</evidence>
<reference evidence="15" key="1">
    <citation type="submission" date="2025-08" db="UniProtKB">
        <authorList>
            <consortium name="Ensembl"/>
        </authorList>
    </citation>
    <scope>IDENTIFICATION</scope>
</reference>
<evidence type="ECO:0000256" key="5">
    <source>
        <dbReference type="ARBA" id="ARBA00022692"/>
    </source>
</evidence>
<dbReference type="PANTHER" id="PTHR24372:SF1">
    <property type="entry name" value="LUTROPIN-CHORIOGONADOTROPIC HORMONE RECEPTOR"/>
    <property type="match status" value="1"/>
</dbReference>
<feature type="transmembrane region" description="Helical" evidence="13">
    <location>
        <begin position="384"/>
        <end position="405"/>
    </location>
</feature>
<evidence type="ECO:0000256" key="3">
    <source>
        <dbReference type="ARBA" id="ARBA00022475"/>
    </source>
</evidence>
<dbReference type="InterPro" id="IPR002131">
    <property type="entry name" value="Gphrmn_rcpt_fam"/>
</dbReference>
<evidence type="ECO:0000256" key="11">
    <source>
        <dbReference type="ARBA" id="ARBA00023170"/>
    </source>
</evidence>
<dbReference type="Proteomes" id="UP000472277">
    <property type="component" value="Chromosome 10"/>
</dbReference>
<reference evidence="15" key="2">
    <citation type="submission" date="2025-09" db="UniProtKB">
        <authorList>
            <consortium name="Ensembl"/>
        </authorList>
    </citation>
    <scope>IDENTIFICATION</scope>
</reference>
<feature type="domain" description="G-protein coupled receptors family 1 profile" evidence="14">
    <location>
        <begin position="396"/>
        <end position="643"/>
    </location>
</feature>
<keyword evidence="10" id="KW-1015">Disulfide bond</keyword>
<feature type="transmembrane region" description="Helical" evidence="13">
    <location>
        <begin position="417"/>
        <end position="438"/>
    </location>
</feature>
<proteinExistence type="inferred from homology"/>
<dbReference type="PANTHER" id="PTHR24372">
    <property type="entry name" value="GLYCOPROTEIN HORMONE RECEPTOR"/>
    <property type="match status" value="1"/>
</dbReference>
<keyword evidence="12 13" id="KW-0807">Transducer</keyword>
<feature type="transmembrane region" description="Helical" evidence="13">
    <location>
        <begin position="543"/>
        <end position="571"/>
    </location>
</feature>
<keyword evidence="3 13" id="KW-1003">Cell membrane</keyword>
<keyword evidence="13" id="KW-0732">Signal</keyword>
<evidence type="ECO:0000313" key="15">
    <source>
        <dbReference type="Ensembl" id="ENSSTUP00000021358.1"/>
    </source>
</evidence>
<feature type="chain" id="PRO_5025718180" description="Thyrotropin receptor" evidence="13">
    <location>
        <begin position="28"/>
        <end position="718"/>
    </location>
</feature>
<dbReference type="InterPro" id="IPR002274">
    <property type="entry name" value="TSH_rcpt"/>
</dbReference>
<evidence type="ECO:0000256" key="6">
    <source>
        <dbReference type="ARBA" id="ARBA00022737"/>
    </source>
</evidence>
<evidence type="ECO:0000256" key="1">
    <source>
        <dbReference type="ARBA" id="ARBA00004554"/>
    </source>
</evidence>
<keyword evidence="11 13" id="KW-0675">Receptor</keyword>
<comment type="subcellular location">
    <subcellularLocation>
        <location evidence="1">Basolateral cell membrane</location>
        <topology evidence="1">Multi-pass membrane protein</topology>
    </subcellularLocation>
    <subcellularLocation>
        <location evidence="13">Cell membrane</location>
        <topology evidence="13">Multi-pass membrane protein</topology>
    </subcellularLocation>
</comment>
<evidence type="ECO:0000256" key="2">
    <source>
        <dbReference type="ARBA" id="ARBA00017324"/>
    </source>
</evidence>
<evidence type="ECO:0000259" key="14">
    <source>
        <dbReference type="PROSITE" id="PS50262"/>
    </source>
</evidence>
<comment type="function">
    <text evidence="13">Receptor for the thyroid-stimulating hormone (TSH) or thyrotropin. Also acts as a receptor for the heterodimeric glycoprotein hormone (GPHA2:GPHB5) or thyrostimulin. The activity of this receptor is mediated by G proteins which activate adenylate cyclase. Plays a central role in controlling thyroid cell metabolism.</text>
</comment>
<protein>
    <recommendedName>
        <fullName evidence="2 13">Thyrotropin receptor</fullName>
    </recommendedName>
</protein>
<evidence type="ECO:0000256" key="7">
    <source>
        <dbReference type="ARBA" id="ARBA00022989"/>
    </source>
</evidence>
<evidence type="ECO:0000256" key="12">
    <source>
        <dbReference type="ARBA" id="ARBA00023224"/>
    </source>
</evidence>
<dbReference type="GO" id="GO:0008528">
    <property type="term" value="F:G protein-coupled peptide receptor activity"/>
    <property type="evidence" value="ECO:0007669"/>
    <property type="project" value="TreeGrafter"/>
</dbReference>
<feature type="transmembrane region" description="Helical" evidence="13">
    <location>
        <begin position="453"/>
        <end position="477"/>
    </location>
</feature>
<dbReference type="InterPro" id="IPR000276">
    <property type="entry name" value="GPCR_Rhodpsn"/>
</dbReference>
<name>A0A673XIZ9_SALTR</name>
<dbReference type="GO" id="GO:0016323">
    <property type="term" value="C:basolateral plasma membrane"/>
    <property type="evidence" value="ECO:0007669"/>
    <property type="project" value="UniProtKB-SubCell"/>
</dbReference>
<dbReference type="PROSITE" id="PS00237">
    <property type="entry name" value="G_PROTEIN_RECEP_F1_1"/>
    <property type="match status" value="1"/>
</dbReference>
<feature type="signal peptide" evidence="13">
    <location>
        <begin position="1"/>
        <end position="27"/>
    </location>
</feature>
<dbReference type="GeneTree" id="ENSGT00940000157364"/>
<feature type="transmembrane region" description="Helical" evidence="13">
    <location>
        <begin position="498"/>
        <end position="523"/>
    </location>
</feature>
<dbReference type="Pfam" id="PF00001">
    <property type="entry name" value="7tm_1"/>
    <property type="match status" value="1"/>
</dbReference>
<keyword evidence="9 13" id="KW-0472">Membrane</keyword>
<keyword evidence="16" id="KW-1185">Reference proteome</keyword>
<evidence type="ECO:0000256" key="10">
    <source>
        <dbReference type="ARBA" id="ARBA00023157"/>
    </source>
</evidence>
<dbReference type="InterPro" id="IPR017452">
    <property type="entry name" value="GPCR_Rhodpsn_7TM"/>
</dbReference>